<dbReference type="InterPro" id="IPR051531">
    <property type="entry name" value="N-acetyltransferase"/>
</dbReference>
<name>A0ABY8AQL3_9GAMM</name>
<dbReference type="RefSeq" id="WP_275088794.1">
    <property type="nucleotide sequence ID" value="NZ_CP119078.1"/>
</dbReference>
<organism evidence="2 3">
    <name type="scientific">Legionella cardiaca</name>
    <dbReference type="NCBI Taxonomy" id="1071983"/>
    <lineage>
        <taxon>Bacteria</taxon>
        <taxon>Pseudomonadati</taxon>
        <taxon>Pseudomonadota</taxon>
        <taxon>Gammaproteobacteria</taxon>
        <taxon>Legionellales</taxon>
        <taxon>Legionellaceae</taxon>
        <taxon>Legionella</taxon>
    </lineage>
</organism>
<feature type="domain" description="N-acetyltransferase" evidence="1">
    <location>
        <begin position="59"/>
        <end position="187"/>
    </location>
</feature>
<keyword evidence="3" id="KW-1185">Reference proteome</keyword>
<sequence length="229" mass="25691">MKVKYNSKRIGNISISKEENFITICSGKLIFRSLNQYIETNLLKDFTALLGNLKNVELFRDGKVWDSDKIQELIQSEIKKWDSGEQFCSFAIHHAQSKQFAGILFISHLWQDYAKVGAGHENVGEIGYVLDEAFWGKGLGTEIAIIGKKYIKFVITQAQANTPASSIKEIVATVHPQNIGSAVILKKTLKHQEPEEITKFGGQPRLFFFKPLKPANMTAIADETVACKL</sequence>
<dbReference type="Pfam" id="PF13302">
    <property type="entry name" value="Acetyltransf_3"/>
    <property type="match status" value="1"/>
</dbReference>
<dbReference type="PANTHER" id="PTHR43792:SF16">
    <property type="entry name" value="N-ACETYLTRANSFERASE DOMAIN-CONTAINING PROTEIN"/>
    <property type="match status" value="1"/>
</dbReference>
<protein>
    <submittedName>
        <fullName evidence="2">GNAT family protein</fullName>
    </submittedName>
</protein>
<dbReference type="Proteomes" id="UP001222087">
    <property type="component" value="Chromosome"/>
</dbReference>
<dbReference type="Gene3D" id="3.40.630.30">
    <property type="match status" value="1"/>
</dbReference>
<evidence type="ECO:0000313" key="3">
    <source>
        <dbReference type="Proteomes" id="UP001222087"/>
    </source>
</evidence>
<evidence type="ECO:0000313" key="2">
    <source>
        <dbReference type="EMBL" id="WED42980.1"/>
    </source>
</evidence>
<evidence type="ECO:0000259" key="1">
    <source>
        <dbReference type="Pfam" id="PF13302"/>
    </source>
</evidence>
<gene>
    <name evidence="2" type="ORF">PXX05_13930</name>
</gene>
<proteinExistence type="predicted"/>
<dbReference type="InterPro" id="IPR016181">
    <property type="entry name" value="Acyl_CoA_acyltransferase"/>
</dbReference>
<accession>A0ABY8AQL3</accession>
<dbReference type="SUPFAM" id="SSF55729">
    <property type="entry name" value="Acyl-CoA N-acyltransferases (Nat)"/>
    <property type="match status" value="1"/>
</dbReference>
<dbReference type="EMBL" id="CP119078">
    <property type="protein sequence ID" value="WED42980.1"/>
    <property type="molecule type" value="Genomic_DNA"/>
</dbReference>
<dbReference type="InterPro" id="IPR000182">
    <property type="entry name" value="GNAT_dom"/>
</dbReference>
<dbReference type="PANTHER" id="PTHR43792">
    <property type="entry name" value="GNAT FAMILY, PUTATIVE (AFU_ORTHOLOGUE AFUA_3G00765)-RELATED-RELATED"/>
    <property type="match status" value="1"/>
</dbReference>
<reference evidence="2 3" key="1">
    <citation type="submission" date="2023-02" db="EMBL/GenBank/DDBJ databases">
        <title>Genome Sequence of L. cardiaca H63T.</title>
        <authorList>
            <person name="Lopez A.E."/>
            <person name="Cianciotto N.P."/>
        </authorList>
    </citation>
    <scope>NUCLEOTIDE SEQUENCE [LARGE SCALE GENOMIC DNA]</scope>
    <source>
        <strain evidence="2 3">H63</strain>
    </source>
</reference>